<feature type="compositionally biased region" description="Polar residues" evidence="1">
    <location>
        <begin position="261"/>
        <end position="274"/>
    </location>
</feature>
<comment type="caution">
    <text evidence="2">The sequence shown here is derived from an EMBL/GenBank/DDBJ whole genome shotgun (WGS) entry which is preliminary data.</text>
</comment>
<keyword evidence="3" id="KW-1185">Reference proteome</keyword>
<feature type="compositionally biased region" description="Polar residues" evidence="1">
    <location>
        <begin position="339"/>
        <end position="349"/>
    </location>
</feature>
<feature type="compositionally biased region" description="Basic and acidic residues" evidence="1">
    <location>
        <begin position="421"/>
        <end position="445"/>
    </location>
</feature>
<feature type="compositionally biased region" description="Polar residues" evidence="1">
    <location>
        <begin position="61"/>
        <end position="71"/>
    </location>
</feature>
<sequence length="636" mass="68202">MASSRPNEKFSSERQSMESEGGSELARRSIAVKTNVEARVRGRPRSQLKERGRAQERLEVSSMSPSRQVATSAVGGTRTTSKVDEEAATGRALGSGSKTGSPVSGGGASAQESMPAERASFASFTTEKVSAPGPSANREQPVATQKDPMARALLLCKSPHRGKPPLKRLPETNLSFMKEGTEAHQVREERTALVRPTEQKEVLAPQVAVAANRNEIVPVQNQARQNQVRNRTTVREPAHKAQNLVAQETATLTAGKVGSHGMTQRPSAGSSGQSKAAVHAGGKSEPSDGTKSPQRDVADESVHADSVQAIKKDSTTNNRHVGQSALHAEATQAHAVQGSAGQSLSSVASQPAPAQKSSVSVSTKNVMPSGSGPSSVKSTEVVPQKVTQPETKPKTAAARETQTRAQHAPAAPPSNATVADLSHDSSKQADTKSETKRPSAEEEPLKQSSASATRGALRKANASSNRNQNKDSDADSAQNPGPASAGGATSRPSVSRLPRGTNAETYYAAERLGHVQFSDQWQLFFDHDKQHYYPIHFAILPAAGDETELRDRLETDDQIQQELRELVVTTCRLPVLPPRFVATPSLLIENVLERRENLHGLLAGKYALWKGNKRIPLAKFWYTFRVHRVLAPREGD</sequence>
<accession>A0A7J7IFG9</accession>
<feature type="region of interest" description="Disordered" evidence="1">
    <location>
        <begin position="1"/>
        <end position="147"/>
    </location>
</feature>
<feature type="compositionally biased region" description="Basic and acidic residues" evidence="1">
    <location>
        <begin position="285"/>
        <end position="303"/>
    </location>
</feature>
<dbReference type="OrthoDB" id="10663699at2759"/>
<dbReference type="AlphaFoldDB" id="A0A7J7IFG9"/>
<feature type="compositionally biased region" description="Basic and acidic residues" evidence="1">
    <location>
        <begin position="47"/>
        <end position="59"/>
    </location>
</feature>
<proteinExistence type="predicted"/>
<gene>
    <name evidence="2" type="ORF">F1559_002914</name>
</gene>
<dbReference type="Proteomes" id="UP000530660">
    <property type="component" value="Unassembled WGS sequence"/>
</dbReference>
<evidence type="ECO:0000256" key="1">
    <source>
        <dbReference type="SAM" id="MobiDB-lite"/>
    </source>
</evidence>
<dbReference type="EMBL" id="VWRR01000013">
    <property type="protein sequence ID" value="KAF6001758.1"/>
    <property type="molecule type" value="Genomic_DNA"/>
</dbReference>
<feature type="compositionally biased region" description="Low complexity" evidence="1">
    <location>
        <begin position="220"/>
        <end position="231"/>
    </location>
</feature>
<feature type="compositionally biased region" description="Basic and acidic residues" evidence="1">
    <location>
        <begin position="1"/>
        <end position="17"/>
    </location>
</feature>
<name>A0A7J7IFG9_9RHOD</name>
<organism evidence="2 3">
    <name type="scientific">Cyanidiococcus yangmingshanensis</name>
    <dbReference type="NCBI Taxonomy" id="2690220"/>
    <lineage>
        <taxon>Eukaryota</taxon>
        <taxon>Rhodophyta</taxon>
        <taxon>Bangiophyceae</taxon>
        <taxon>Cyanidiales</taxon>
        <taxon>Cyanidiaceae</taxon>
        <taxon>Cyanidiococcus</taxon>
    </lineage>
</organism>
<feature type="region of interest" description="Disordered" evidence="1">
    <location>
        <begin position="220"/>
        <end position="499"/>
    </location>
</feature>
<feature type="compositionally biased region" description="Low complexity" evidence="1">
    <location>
        <begin position="395"/>
        <end position="408"/>
    </location>
</feature>
<evidence type="ECO:0000313" key="3">
    <source>
        <dbReference type="Proteomes" id="UP000530660"/>
    </source>
</evidence>
<protein>
    <submittedName>
        <fullName evidence="2">Uncharacterized protein</fullName>
    </submittedName>
</protein>
<reference evidence="2 3" key="1">
    <citation type="journal article" date="2020" name="J. Phycol.">
        <title>Comparative genome analysis reveals Cyanidiococcus gen. nov., a new extremophilic red algal genus sister to Cyanidioschyzon (Cyanidioschyzonaceae, Rhodophyta).</title>
        <authorList>
            <person name="Liu S.-L."/>
            <person name="Chiang Y.-R."/>
            <person name="Yoon H.S."/>
            <person name="Fu H.-Y."/>
        </authorList>
    </citation>
    <scope>NUCLEOTIDE SEQUENCE [LARGE SCALE GENOMIC DNA]</scope>
    <source>
        <strain evidence="2 3">THAL066</strain>
    </source>
</reference>
<feature type="compositionally biased region" description="Polar residues" evidence="1">
    <location>
        <begin position="355"/>
        <end position="378"/>
    </location>
</feature>
<evidence type="ECO:0000313" key="2">
    <source>
        <dbReference type="EMBL" id="KAF6001758.1"/>
    </source>
</evidence>